<evidence type="ECO:0000313" key="1">
    <source>
        <dbReference type="EMBL" id="QFP93781.1"/>
    </source>
</evidence>
<organism evidence="1 2">
    <name type="scientific">Pectobacterium phage Wc4</name>
    <dbReference type="NCBI Taxonomy" id="2652428"/>
    <lineage>
        <taxon>Viruses</taxon>
        <taxon>Duplodnaviria</taxon>
        <taxon>Heunggongvirae</taxon>
        <taxon>Uroviricota</taxon>
        <taxon>Caudoviricetes</taxon>
        <taxon>Andersonviridae</taxon>
        <taxon>Andersonviridae incertae sedis</taxon>
        <taxon>Arnovirus</taxon>
        <taxon>Arnovirus Wc4</taxon>
    </lineage>
</organism>
<name>A0A5P8D560_9CAUD</name>
<sequence>MATIKNLITPATSRAAARTLASSTGGKVLDRGDVVNRWAVKHDYSFSLRGCVAATGIVLNRPDEVIITDKRTVEVFKKRSIQNSYSKQAA</sequence>
<reference evidence="1 2" key="1">
    <citation type="submission" date="2019-08" db="EMBL/GenBank/DDBJ databases">
        <title>Six bacteriophages against potato bacterial diseases.</title>
        <authorList>
            <person name="Zhang X."/>
            <person name="Kering K."/>
        </authorList>
    </citation>
    <scope>NUCLEOTIDE SEQUENCE [LARGE SCALE GENOMIC DNA]</scope>
</reference>
<protein>
    <submittedName>
        <fullName evidence="1">Uncharacterized protein</fullName>
    </submittedName>
</protein>
<proteinExistence type="predicted"/>
<dbReference type="EMBL" id="MN270891">
    <property type="protein sequence ID" value="QFP93781.1"/>
    <property type="molecule type" value="Genomic_DNA"/>
</dbReference>
<dbReference type="Proteomes" id="UP000326781">
    <property type="component" value="Segment"/>
</dbReference>
<evidence type="ECO:0000313" key="2">
    <source>
        <dbReference type="Proteomes" id="UP000326781"/>
    </source>
</evidence>
<accession>A0A5P8D560</accession>
<keyword evidence="2" id="KW-1185">Reference proteome</keyword>